<feature type="domain" description="Phosphoribosyltransferase" evidence="2">
    <location>
        <begin position="176"/>
        <end position="220"/>
    </location>
</feature>
<dbReference type="SUPFAM" id="SSF53271">
    <property type="entry name" value="PRTase-like"/>
    <property type="match status" value="1"/>
</dbReference>
<dbReference type="InterPro" id="IPR029057">
    <property type="entry name" value="PRTase-like"/>
</dbReference>
<dbReference type="STRING" id="1385513.N780_19455"/>
<comment type="similarity">
    <text evidence="1">Belongs to the ComF/GntX family.</text>
</comment>
<accession>A0A0A2UT00</accession>
<dbReference type="InterPro" id="IPR051910">
    <property type="entry name" value="ComF/GntX_DNA_util-trans"/>
</dbReference>
<dbReference type="eggNOG" id="COG1040">
    <property type="taxonomic scope" value="Bacteria"/>
</dbReference>
<evidence type="ECO:0000259" key="3">
    <source>
        <dbReference type="Pfam" id="PF18912"/>
    </source>
</evidence>
<dbReference type="Pfam" id="PF00156">
    <property type="entry name" value="Pribosyltran"/>
    <property type="match status" value="1"/>
</dbReference>
<dbReference type="InterPro" id="IPR044005">
    <property type="entry name" value="DZR_2"/>
</dbReference>
<dbReference type="GO" id="GO:0016757">
    <property type="term" value="F:glycosyltransferase activity"/>
    <property type="evidence" value="ECO:0007669"/>
    <property type="project" value="UniProtKB-KW"/>
</dbReference>
<dbReference type="RefSeq" id="WP_036783012.1">
    <property type="nucleotide sequence ID" value="NZ_AVBG01000006.1"/>
</dbReference>
<dbReference type="OrthoDB" id="9779910at2"/>
<dbReference type="PANTHER" id="PTHR47505:SF1">
    <property type="entry name" value="DNA UTILIZATION PROTEIN YHGH"/>
    <property type="match status" value="1"/>
</dbReference>
<evidence type="ECO:0000256" key="1">
    <source>
        <dbReference type="ARBA" id="ARBA00008007"/>
    </source>
</evidence>
<proteinExistence type="inferred from homology"/>
<protein>
    <submittedName>
        <fullName evidence="4">Phosphoribosyltransferase</fullName>
    </submittedName>
</protein>
<name>A0A0A2UT00_9BACI</name>
<reference evidence="4 5" key="1">
    <citation type="submission" date="2013-08" db="EMBL/GenBank/DDBJ databases">
        <title>Genome of Pontibacillus chungwhensis.</title>
        <authorList>
            <person name="Wang Q."/>
            <person name="Wang G."/>
        </authorList>
    </citation>
    <scope>NUCLEOTIDE SEQUENCE [LARGE SCALE GENOMIC DNA]</scope>
    <source>
        <strain evidence="4 5">BH030062</strain>
    </source>
</reference>
<dbReference type="InterPro" id="IPR000836">
    <property type="entry name" value="PRTase_dom"/>
</dbReference>
<dbReference type="PANTHER" id="PTHR47505">
    <property type="entry name" value="DNA UTILIZATION PROTEIN YHGH"/>
    <property type="match status" value="1"/>
</dbReference>
<dbReference type="Gene3D" id="3.40.50.2020">
    <property type="match status" value="1"/>
</dbReference>
<dbReference type="Proteomes" id="UP000030153">
    <property type="component" value="Unassembled WGS sequence"/>
</dbReference>
<dbReference type="CDD" id="cd06223">
    <property type="entry name" value="PRTases_typeI"/>
    <property type="match status" value="1"/>
</dbReference>
<dbReference type="AlphaFoldDB" id="A0A0A2UT00"/>
<dbReference type="EMBL" id="AVBG01000006">
    <property type="protein sequence ID" value="KGP91407.1"/>
    <property type="molecule type" value="Genomic_DNA"/>
</dbReference>
<comment type="caution">
    <text evidence="4">The sequence shown here is derived from an EMBL/GenBank/DDBJ whole genome shotgun (WGS) entry which is preliminary data.</text>
</comment>
<evidence type="ECO:0000259" key="2">
    <source>
        <dbReference type="Pfam" id="PF00156"/>
    </source>
</evidence>
<organism evidence="4 5">
    <name type="scientific">Pontibacillus chungwhensis BH030062</name>
    <dbReference type="NCBI Taxonomy" id="1385513"/>
    <lineage>
        <taxon>Bacteria</taxon>
        <taxon>Bacillati</taxon>
        <taxon>Bacillota</taxon>
        <taxon>Bacilli</taxon>
        <taxon>Bacillales</taxon>
        <taxon>Bacillaceae</taxon>
        <taxon>Pontibacillus</taxon>
    </lineage>
</organism>
<gene>
    <name evidence="4" type="ORF">N780_19455</name>
</gene>
<dbReference type="Pfam" id="PF18912">
    <property type="entry name" value="DZR_2"/>
    <property type="match status" value="1"/>
</dbReference>
<feature type="domain" description="Double zinc ribbon" evidence="3">
    <location>
        <begin position="3"/>
        <end position="60"/>
    </location>
</feature>
<sequence>MHCLWCDQEIIKDLNWNNLFQLPRNEVLCEGCKEEMHLLKGPACPKCSRETDEGELCHDCERWGEAPLERNLSLYRYNDFLKDVIAKWKYRGDYILVDVFKEDFLKRFKALKISKEAVLVPIPLSEERFAERGFNQSEALARMLPLETANPLRRVYSEKQSKKSRYDRMTTNNPFTIRTSITHPVVLIDDIYTTGRTLQHAAKLLKEAGAPSVMSYTLIRG</sequence>
<evidence type="ECO:0000313" key="5">
    <source>
        <dbReference type="Proteomes" id="UP000030153"/>
    </source>
</evidence>
<evidence type="ECO:0000313" key="4">
    <source>
        <dbReference type="EMBL" id="KGP91407.1"/>
    </source>
</evidence>
<keyword evidence="4" id="KW-0808">Transferase</keyword>
<keyword evidence="4" id="KW-0328">Glycosyltransferase</keyword>
<keyword evidence="5" id="KW-1185">Reference proteome</keyword>